<proteinExistence type="predicted"/>
<sequence length="504" mass="57980">MASTSARTHASRPSLNDLSTELIVLFCEWLRDAHYPSLLTLRRLSRRFNSIATPIAYRTLPVSRALADPAADRTFPSAFRHISLYTNHVIVHGQLPPDGVRRILARVPKLLSVEWRYDELEADSQRHYSLSGVLDLEQARAIGTSVSIHGLPLRDFTKRQADAYLNSVPASCLASLTLAIPAPSLTARLGSLRRLLVQSTNLETFRYDDRGQGTSFMFEHGEKLPAFKDLTLKCYDWVHSTEDVKAHWNFSRLQTLRLLSVPTFNFFRSVAFPDFSGLHTLQVDDYSAHHVDRRVDATKGMYVLVKEHIRALRVLDIVCYIEHFPLDAIARHRNSLQVLRIRDHVGFGDENKRCPTIDAYDLAQLAKYMVQVHTLEVDMDIEMCNPLDFIRAIAHFRNLSDVTIRVQTLLDAYGTDQSRVDKDFEAAMHIFQLLIRNRAPGRPWKRITVNVGDWQRNMVRRLSTSWRERNEAGVFAERCFVIERNQRERYTIREEGTEQVLGEL</sequence>
<accession>A0A8K0SLV0</accession>
<dbReference type="OrthoDB" id="3594971at2759"/>
<dbReference type="Gene3D" id="3.80.10.10">
    <property type="entry name" value="Ribonuclease Inhibitor"/>
    <property type="match status" value="1"/>
</dbReference>
<dbReference type="AlphaFoldDB" id="A0A8K0SLV0"/>
<name>A0A8K0SLV0_9HYPO</name>
<comment type="caution">
    <text evidence="1">The sequence shown here is derived from an EMBL/GenBank/DDBJ whole genome shotgun (WGS) entry which is preliminary data.</text>
</comment>
<gene>
    <name evidence="1" type="ORF">B0I35DRAFT_360264</name>
</gene>
<dbReference type="InterPro" id="IPR032675">
    <property type="entry name" value="LRR_dom_sf"/>
</dbReference>
<keyword evidence="2" id="KW-1185">Reference proteome</keyword>
<evidence type="ECO:0000313" key="1">
    <source>
        <dbReference type="EMBL" id="KAH7309102.1"/>
    </source>
</evidence>
<dbReference type="EMBL" id="JAGPNK010000014">
    <property type="protein sequence ID" value="KAH7309102.1"/>
    <property type="molecule type" value="Genomic_DNA"/>
</dbReference>
<protein>
    <submittedName>
        <fullName evidence="1">F-box domain-containing protein</fullName>
    </submittedName>
</protein>
<evidence type="ECO:0000313" key="2">
    <source>
        <dbReference type="Proteomes" id="UP000813444"/>
    </source>
</evidence>
<dbReference type="Proteomes" id="UP000813444">
    <property type="component" value="Unassembled WGS sequence"/>
</dbReference>
<reference evidence="1" key="1">
    <citation type="journal article" date="2021" name="Nat. Commun.">
        <title>Genetic determinants of endophytism in the Arabidopsis root mycobiome.</title>
        <authorList>
            <person name="Mesny F."/>
            <person name="Miyauchi S."/>
            <person name="Thiergart T."/>
            <person name="Pickel B."/>
            <person name="Atanasova L."/>
            <person name="Karlsson M."/>
            <person name="Huettel B."/>
            <person name="Barry K.W."/>
            <person name="Haridas S."/>
            <person name="Chen C."/>
            <person name="Bauer D."/>
            <person name="Andreopoulos W."/>
            <person name="Pangilinan J."/>
            <person name="LaButti K."/>
            <person name="Riley R."/>
            <person name="Lipzen A."/>
            <person name="Clum A."/>
            <person name="Drula E."/>
            <person name="Henrissat B."/>
            <person name="Kohler A."/>
            <person name="Grigoriev I.V."/>
            <person name="Martin F.M."/>
            <person name="Hacquard S."/>
        </authorList>
    </citation>
    <scope>NUCLEOTIDE SEQUENCE</scope>
    <source>
        <strain evidence="1">MPI-CAGE-CH-0235</strain>
    </source>
</reference>
<organism evidence="1 2">
    <name type="scientific">Stachybotrys elegans</name>
    <dbReference type="NCBI Taxonomy" id="80388"/>
    <lineage>
        <taxon>Eukaryota</taxon>
        <taxon>Fungi</taxon>
        <taxon>Dikarya</taxon>
        <taxon>Ascomycota</taxon>
        <taxon>Pezizomycotina</taxon>
        <taxon>Sordariomycetes</taxon>
        <taxon>Hypocreomycetidae</taxon>
        <taxon>Hypocreales</taxon>
        <taxon>Stachybotryaceae</taxon>
        <taxon>Stachybotrys</taxon>
    </lineage>
</organism>